<name>A0A5C6DY14_9BACT</name>
<comment type="caution">
    <text evidence="2">The sequence shown here is derived from an EMBL/GenBank/DDBJ whole genome shotgun (WGS) entry which is preliminary data.</text>
</comment>
<dbReference type="Gene3D" id="3.40.50.300">
    <property type="entry name" value="P-loop containing nucleotide triphosphate hydrolases"/>
    <property type="match status" value="1"/>
</dbReference>
<organism evidence="2 3">
    <name type="scientific">Novipirellula artificiosorum</name>
    <dbReference type="NCBI Taxonomy" id="2528016"/>
    <lineage>
        <taxon>Bacteria</taxon>
        <taxon>Pseudomonadati</taxon>
        <taxon>Planctomycetota</taxon>
        <taxon>Planctomycetia</taxon>
        <taxon>Pirellulales</taxon>
        <taxon>Pirellulaceae</taxon>
        <taxon>Novipirellula</taxon>
    </lineage>
</organism>
<gene>
    <name evidence="2" type="ORF">Poly41_19820</name>
</gene>
<reference evidence="2 3" key="1">
    <citation type="submission" date="2019-02" db="EMBL/GenBank/DDBJ databases">
        <title>Deep-cultivation of Planctomycetes and their phenomic and genomic characterization uncovers novel biology.</title>
        <authorList>
            <person name="Wiegand S."/>
            <person name="Jogler M."/>
            <person name="Boedeker C."/>
            <person name="Pinto D."/>
            <person name="Vollmers J."/>
            <person name="Rivas-Marin E."/>
            <person name="Kohn T."/>
            <person name="Peeters S.H."/>
            <person name="Heuer A."/>
            <person name="Rast P."/>
            <person name="Oberbeckmann S."/>
            <person name="Bunk B."/>
            <person name="Jeske O."/>
            <person name="Meyerdierks A."/>
            <person name="Storesund J.E."/>
            <person name="Kallscheuer N."/>
            <person name="Luecker S."/>
            <person name="Lage O.M."/>
            <person name="Pohl T."/>
            <person name="Merkel B.J."/>
            <person name="Hornburger P."/>
            <person name="Mueller R.-W."/>
            <person name="Bruemmer F."/>
            <person name="Labrenz M."/>
            <person name="Spormann A.M."/>
            <person name="Op Den Camp H."/>
            <person name="Overmann J."/>
            <person name="Amann R."/>
            <person name="Jetten M.S.M."/>
            <person name="Mascher T."/>
            <person name="Medema M.H."/>
            <person name="Devos D.P."/>
            <person name="Kaster A.-K."/>
            <person name="Ovreas L."/>
            <person name="Rohde M."/>
            <person name="Galperin M.Y."/>
            <person name="Jogler C."/>
        </authorList>
    </citation>
    <scope>NUCLEOTIDE SEQUENCE [LARGE SCALE GENOMIC DNA]</scope>
    <source>
        <strain evidence="2 3">Poly41</strain>
    </source>
</reference>
<evidence type="ECO:0000313" key="2">
    <source>
        <dbReference type="EMBL" id="TWU41144.1"/>
    </source>
</evidence>
<evidence type="ECO:0000313" key="3">
    <source>
        <dbReference type="Proteomes" id="UP000319143"/>
    </source>
</evidence>
<dbReference type="OrthoDB" id="9777890at2"/>
<protein>
    <submittedName>
        <fullName evidence="2">Sulfotransferase domain protein</fullName>
    </submittedName>
</protein>
<dbReference type="InterPro" id="IPR011990">
    <property type="entry name" value="TPR-like_helical_dom_sf"/>
</dbReference>
<dbReference type="Gene3D" id="1.25.40.10">
    <property type="entry name" value="Tetratricopeptide repeat domain"/>
    <property type="match status" value="1"/>
</dbReference>
<dbReference type="Proteomes" id="UP000319143">
    <property type="component" value="Unassembled WGS sequence"/>
</dbReference>
<dbReference type="InterPro" id="IPR026634">
    <property type="entry name" value="TPST-like"/>
</dbReference>
<keyword evidence="3" id="KW-1185">Reference proteome</keyword>
<accession>A0A5C6DY14</accession>
<dbReference type="InterPro" id="IPR027417">
    <property type="entry name" value="P-loop_NTPase"/>
</dbReference>
<dbReference type="SUPFAM" id="SSF52540">
    <property type="entry name" value="P-loop containing nucleoside triphosphate hydrolases"/>
    <property type="match status" value="1"/>
</dbReference>
<dbReference type="PANTHER" id="PTHR12788:SF10">
    <property type="entry name" value="PROTEIN-TYROSINE SULFOTRANSFERASE"/>
    <property type="match status" value="1"/>
</dbReference>
<dbReference type="RefSeq" id="WP_146525646.1">
    <property type="nucleotide sequence ID" value="NZ_SJPV01000002.1"/>
</dbReference>
<keyword evidence="1 2" id="KW-0808">Transferase</keyword>
<dbReference type="GO" id="GO:0008476">
    <property type="term" value="F:protein-tyrosine sulfotransferase activity"/>
    <property type="evidence" value="ECO:0007669"/>
    <property type="project" value="InterPro"/>
</dbReference>
<dbReference type="PANTHER" id="PTHR12788">
    <property type="entry name" value="PROTEIN-TYROSINE SULFOTRANSFERASE 2"/>
    <property type="match status" value="1"/>
</dbReference>
<dbReference type="EMBL" id="SJPV01000002">
    <property type="protein sequence ID" value="TWU41144.1"/>
    <property type="molecule type" value="Genomic_DNA"/>
</dbReference>
<dbReference type="AlphaFoldDB" id="A0A5C6DY14"/>
<proteinExistence type="predicted"/>
<sequence length="472" mass="53696">MTQTTDTFRLTEAVAKGKQLRESGQYDAAESLFRQIAEQLPNRRVGWLGLGQVLLDQLKAADAVIAFEHAMKVQGPTAELHHAMASAKSFLGRLLEAEAHYAEALALKPRHADFFHNYARIKKFTEVDGVHRSIEELLEDPTYSEQERCHLHFAAGKIYDDFGAFDQAFEHFLAGNEAKEASFDQDHWRGLVDSSIQFFDFATLKRIRSPPRPTADLVFIVGMPRSGTTLVEQIVSSHSDVFGAGELPDLNVISGELTKHSPSELRFPYSVNDVDETTFIGLGNFYLQRIQELATGPAKVFCDKSPNNFFFIGLMHALFPNVRVIHCRRHPMDTSLSCYVTNFKKGQEYSYDLDDIAVYYGQYDRLMRYWDEVSTIPIMHVDYEKLVEDQEGVSRKLIEFSGLDWQQECLSFQRNQRVVATASNWQVRQPLYRGSVGRWRNYARHLGPLCDSLLQQGVPVSFENNTQDSTGT</sequence>
<dbReference type="SUPFAM" id="SSF48452">
    <property type="entry name" value="TPR-like"/>
    <property type="match status" value="1"/>
</dbReference>
<evidence type="ECO:0000256" key="1">
    <source>
        <dbReference type="ARBA" id="ARBA00022679"/>
    </source>
</evidence>
<dbReference type="Pfam" id="PF13469">
    <property type="entry name" value="Sulfotransfer_3"/>
    <property type="match status" value="1"/>
</dbReference>